<evidence type="ECO:0000256" key="1">
    <source>
        <dbReference type="ARBA" id="ARBA00022793"/>
    </source>
</evidence>
<dbReference type="GO" id="GO:0019748">
    <property type="term" value="P:secondary metabolic process"/>
    <property type="evidence" value="ECO:0007669"/>
    <property type="project" value="TreeGrafter"/>
</dbReference>
<dbReference type="EMBL" id="CAOQHR010000001">
    <property type="protein sequence ID" value="CAI6239738.1"/>
    <property type="molecule type" value="Genomic_DNA"/>
</dbReference>
<organism evidence="5 6">
    <name type="scientific">Periconia digitata</name>
    <dbReference type="NCBI Taxonomy" id="1303443"/>
    <lineage>
        <taxon>Eukaryota</taxon>
        <taxon>Fungi</taxon>
        <taxon>Dikarya</taxon>
        <taxon>Ascomycota</taxon>
        <taxon>Pezizomycotina</taxon>
        <taxon>Dothideomycetes</taxon>
        <taxon>Pleosporomycetidae</taxon>
        <taxon>Pleosporales</taxon>
        <taxon>Massarineae</taxon>
        <taxon>Periconiaceae</taxon>
        <taxon>Periconia</taxon>
    </lineage>
</organism>
<dbReference type="InterPro" id="IPR032465">
    <property type="entry name" value="ACMSD"/>
</dbReference>
<evidence type="ECO:0000313" key="5">
    <source>
        <dbReference type="EMBL" id="CAI6239738.1"/>
    </source>
</evidence>
<dbReference type="InterPro" id="IPR032466">
    <property type="entry name" value="Metal_Hydrolase"/>
</dbReference>
<dbReference type="GO" id="GO:0016787">
    <property type="term" value="F:hydrolase activity"/>
    <property type="evidence" value="ECO:0007669"/>
    <property type="project" value="InterPro"/>
</dbReference>
<name>A0A9W4XJK3_9PLEO</name>
<keyword evidence="2 3" id="KW-0456">Lyase</keyword>
<dbReference type="Proteomes" id="UP001152607">
    <property type="component" value="Unassembled WGS sequence"/>
</dbReference>
<dbReference type="GO" id="GO:0005829">
    <property type="term" value="C:cytosol"/>
    <property type="evidence" value="ECO:0007669"/>
    <property type="project" value="TreeGrafter"/>
</dbReference>
<protein>
    <recommendedName>
        <fullName evidence="4">Amidohydrolase-related domain-containing protein</fullName>
    </recommendedName>
</protein>
<dbReference type="Pfam" id="PF04909">
    <property type="entry name" value="Amidohydro_2"/>
    <property type="match status" value="1"/>
</dbReference>
<comment type="similarity">
    <text evidence="3">Belongs to the metallo-dependent hydrolases superfamily.</text>
</comment>
<reference evidence="5" key="1">
    <citation type="submission" date="2023-01" db="EMBL/GenBank/DDBJ databases">
        <authorList>
            <person name="Van Ghelder C."/>
            <person name="Rancurel C."/>
        </authorList>
    </citation>
    <scope>NUCLEOTIDE SEQUENCE</scope>
    <source>
        <strain evidence="5">CNCM I-4278</strain>
    </source>
</reference>
<evidence type="ECO:0000259" key="4">
    <source>
        <dbReference type="Pfam" id="PF04909"/>
    </source>
</evidence>
<dbReference type="GO" id="GO:0016831">
    <property type="term" value="F:carboxy-lyase activity"/>
    <property type="evidence" value="ECO:0007669"/>
    <property type="project" value="UniProtKB-KW"/>
</dbReference>
<feature type="domain" description="Amidohydrolase-related" evidence="4">
    <location>
        <begin position="58"/>
        <end position="329"/>
    </location>
</feature>
<dbReference type="Gene3D" id="3.20.20.140">
    <property type="entry name" value="Metal-dependent hydrolases"/>
    <property type="match status" value="1"/>
</dbReference>
<dbReference type="OrthoDB" id="432010at2759"/>
<sequence length="345" mass="38083">MSTVTTPQAPLIACSEFYLSNIPQLSIAPSSPSLNMIAPHTVTKLKNTGPARLRDMRAAGISMQVISHVPILANPATCSKLNDALHTAVCTAPDRFAALALLSADDPREAARELQRCVTRFRFVGAVLGLSRGIDGVVFEELWAQAERYGVPIVLREVWPTKEQAQQYRTESLAAALQGPILTHLHAAHSSSPLPVVHLYATGVFDRHPNLRFVLSRTGITMCSLLPRIQALFTSFKDVQSLAHVFKPNRSFIDVWRHNFYIVAEDAMDNISMKALLTHMPVDRVLYGTGYPFEDKGRAVMSEMKDSGVLDQEEWEKVAWGNAERLFGLRGARGGDKRGGSRSSY</sequence>
<dbReference type="InterPro" id="IPR006680">
    <property type="entry name" value="Amidohydro-rel"/>
</dbReference>
<keyword evidence="1 3" id="KW-0210">Decarboxylase</keyword>
<dbReference type="PANTHER" id="PTHR21240">
    <property type="entry name" value="2-AMINO-3-CARBOXYLMUCONATE-6-SEMIALDEHYDE DECARBOXYLASE"/>
    <property type="match status" value="1"/>
</dbReference>
<keyword evidence="6" id="KW-1185">Reference proteome</keyword>
<accession>A0A9W4XJK3</accession>
<proteinExistence type="inferred from homology"/>
<dbReference type="AlphaFoldDB" id="A0A9W4XJK3"/>
<evidence type="ECO:0000256" key="3">
    <source>
        <dbReference type="RuleBase" id="RU366045"/>
    </source>
</evidence>
<evidence type="ECO:0000256" key="2">
    <source>
        <dbReference type="ARBA" id="ARBA00023239"/>
    </source>
</evidence>
<dbReference type="SUPFAM" id="SSF51556">
    <property type="entry name" value="Metallo-dependent hydrolases"/>
    <property type="match status" value="1"/>
</dbReference>
<gene>
    <name evidence="5" type="ORF">PDIGIT_LOCUS537</name>
</gene>
<dbReference type="PANTHER" id="PTHR21240:SF30">
    <property type="entry name" value="AMIDOHYDROLASE-RELATED DOMAIN-CONTAINING PROTEIN-RELATED"/>
    <property type="match status" value="1"/>
</dbReference>
<evidence type="ECO:0000313" key="6">
    <source>
        <dbReference type="Proteomes" id="UP001152607"/>
    </source>
</evidence>
<comment type="caution">
    <text evidence="5">The sequence shown here is derived from an EMBL/GenBank/DDBJ whole genome shotgun (WGS) entry which is preliminary data.</text>
</comment>